<keyword evidence="4 5" id="KW-0472">Membrane</keyword>
<evidence type="ECO:0000256" key="3">
    <source>
        <dbReference type="ARBA" id="ARBA00022989"/>
    </source>
</evidence>
<feature type="transmembrane region" description="Helical" evidence="5">
    <location>
        <begin position="72"/>
        <end position="94"/>
    </location>
</feature>
<dbReference type="Pfam" id="PF04893">
    <property type="entry name" value="Yip1"/>
    <property type="match status" value="1"/>
</dbReference>
<feature type="transmembrane region" description="Helical" evidence="5">
    <location>
        <begin position="106"/>
        <end position="127"/>
    </location>
</feature>
<keyword evidence="3 5" id="KW-1133">Transmembrane helix</keyword>
<feature type="domain" description="Yip1" evidence="6">
    <location>
        <begin position="19"/>
        <end position="177"/>
    </location>
</feature>
<organism evidence="7">
    <name type="scientific">Deinococcus sonorensis KR-87</name>
    <dbReference type="NCBI Taxonomy" id="694439"/>
    <lineage>
        <taxon>Bacteria</taxon>
        <taxon>Thermotogati</taxon>
        <taxon>Deinococcota</taxon>
        <taxon>Deinococci</taxon>
        <taxon>Deinococcales</taxon>
        <taxon>Deinococcaceae</taxon>
        <taxon>Deinococcus</taxon>
    </lineage>
</organism>
<dbReference type="KEGG" id="dsc:ABOD76_12760"/>
<evidence type="ECO:0000313" key="7">
    <source>
        <dbReference type="EMBL" id="XBV84311.1"/>
    </source>
</evidence>
<gene>
    <name evidence="7" type="ORF">ABOD76_12760</name>
</gene>
<feature type="transmembrane region" description="Helical" evidence="5">
    <location>
        <begin position="133"/>
        <end position="151"/>
    </location>
</feature>
<dbReference type="RefSeq" id="WP_350242349.1">
    <property type="nucleotide sequence ID" value="NZ_CP158299.1"/>
</dbReference>
<evidence type="ECO:0000259" key="6">
    <source>
        <dbReference type="Pfam" id="PF04893"/>
    </source>
</evidence>
<dbReference type="GO" id="GO:0016020">
    <property type="term" value="C:membrane"/>
    <property type="evidence" value="ECO:0007669"/>
    <property type="project" value="UniProtKB-SubCell"/>
</dbReference>
<sequence>MTRSQTAASFQNMFSQSAAVLSRPSVATFERFERAGTTRDAFMYVALAALVSAVIAGFFGIFHSGVNPLNQFVVRLIGTLIGFGAFTGLVYVIGRNLFKGTGTYPEVAYTFALFYVPIAIAATVIGIIPILGWLVSFVLGLINVYFGYLAVQSSMNIRDQAGAIVTLVLSGVGLVIVNALVYSL</sequence>
<feature type="transmembrane region" description="Helical" evidence="5">
    <location>
        <begin position="41"/>
        <end position="66"/>
    </location>
</feature>
<feature type="transmembrane region" description="Helical" evidence="5">
    <location>
        <begin position="163"/>
        <end position="182"/>
    </location>
</feature>
<evidence type="ECO:0000256" key="5">
    <source>
        <dbReference type="SAM" id="Phobius"/>
    </source>
</evidence>
<dbReference type="EMBL" id="CP158299">
    <property type="protein sequence ID" value="XBV84311.1"/>
    <property type="molecule type" value="Genomic_DNA"/>
</dbReference>
<keyword evidence="2 5" id="KW-0812">Transmembrane</keyword>
<reference evidence="7" key="1">
    <citation type="submission" date="2024-06" db="EMBL/GenBank/DDBJ databases">
        <title>Draft Genome Sequence of Deinococcus sonorensis Type Strain KR-87, a Biofilm Producing Representative of the Genus Deinococcus.</title>
        <authorList>
            <person name="Boren L.S."/>
            <person name="Grosso R.A."/>
            <person name="Hugenberg-Cox A.N."/>
            <person name="Hill J.T.E."/>
            <person name="Albert C.M."/>
            <person name="Tuohy J.M."/>
        </authorList>
    </citation>
    <scope>NUCLEOTIDE SEQUENCE</scope>
    <source>
        <strain evidence="7">KR-87</strain>
    </source>
</reference>
<comment type="subcellular location">
    <subcellularLocation>
        <location evidence="1">Membrane</location>
        <topology evidence="1">Multi-pass membrane protein</topology>
    </subcellularLocation>
</comment>
<accession>A0AAU7U792</accession>
<proteinExistence type="predicted"/>
<protein>
    <submittedName>
        <fullName evidence="7">YIP1 family protein</fullName>
    </submittedName>
</protein>
<dbReference type="InterPro" id="IPR006977">
    <property type="entry name" value="Yip1_dom"/>
</dbReference>
<evidence type="ECO:0000256" key="2">
    <source>
        <dbReference type="ARBA" id="ARBA00022692"/>
    </source>
</evidence>
<evidence type="ECO:0000256" key="1">
    <source>
        <dbReference type="ARBA" id="ARBA00004141"/>
    </source>
</evidence>
<evidence type="ECO:0000256" key="4">
    <source>
        <dbReference type="ARBA" id="ARBA00023136"/>
    </source>
</evidence>
<name>A0AAU7U792_9DEIO</name>
<dbReference type="AlphaFoldDB" id="A0AAU7U792"/>